<keyword evidence="2" id="KW-1185">Reference proteome</keyword>
<dbReference type="KEGG" id="vg:6372385"/>
<evidence type="ECO:0000313" key="2">
    <source>
        <dbReference type="Proteomes" id="UP000002421"/>
    </source>
</evidence>
<dbReference type="RefSeq" id="YP_001957035.1">
    <property type="nucleotide sequence ID" value="NC_010821.1"/>
</dbReference>
<dbReference type="EMBL" id="EU197055">
    <property type="protein sequence ID" value="ABY63140.1"/>
    <property type="molecule type" value="Genomic_DNA"/>
</dbReference>
<organismHost>
    <name type="scientific">Pseudomonas chlororaphis</name>
    <dbReference type="NCBI Taxonomy" id="587753"/>
</organismHost>
<protein>
    <submittedName>
        <fullName evidence="1">Uncharacterized protein</fullName>
    </submittedName>
</protein>
<proteinExistence type="predicted"/>
<name>B3FJH4_BP201</name>
<organism evidence="1 2">
    <name type="scientific">Pseudomonas phage 201phi2-1</name>
    <name type="common">Pseudomonas chlororaphis phage 201phi2-1</name>
    <dbReference type="NCBI Taxonomy" id="198110"/>
    <lineage>
        <taxon>Viruses</taxon>
        <taxon>Duplodnaviria</taxon>
        <taxon>Heunggongvirae</taxon>
        <taxon>Uroviricota</taxon>
        <taxon>Caudoviricetes</taxon>
        <taxon>Chimalliviridae</taxon>
        <taxon>Serwervirus</taxon>
        <taxon>Serwervirus 201phi21</taxon>
    </lineage>
</organism>
<evidence type="ECO:0000313" key="1">
    <source>
        <dbReference type="EMBL" id="ABY63140.1"/>
    </source>
</evidence>
<dbReference type="Proteomes" id="UP000002421">
    <property type="component" value="Segment"/>
</dbReference>
<accession>B3FJH4</accession>
<sequence>MDIQTVTPELLTNAVVSYILTDWSTVPPTPDVALATILFKDSAFYDLYGNHWDSFVDLRKEVSNALVDPAHLKLENSEMVFNLSSNEVSPESLGILKVFLTQCGWDSFTVHCTGFVNFLYRGTMGSKSCYEFRLTNKRAK</sequence>
<reference evidence="1 2" key="1">
    <citation type="journal article" date="2008" name="Virology">
        <title>Characterization of Pseudomonas chlororaphis myovirus 201varphi2-1 via genomic sequencing, mass spectrometry, and electron microscopy.</title>
        <authorList>
            <person name="Thomas J.A."/>
            <person name="Rolando M.R."/>
            <person name="Carroll C.A."/>
            <person name="Shen P.S."/>
            <person name="Belnap D.M."/>
            <person name="Weintraub S.T."/>
            <person name="Serwer P."/>
            <person name="Hardies S.C."/>
        </authorList>
    </citation>
    <scope>NUCLEOTIDE SEQUENCE</scope>
</reference>
<gene>
    <name evidence="1" type="ORF">201phi2-1p314</name>
</gene>